<dbReference type="OrthoDB" id="5046242at2759"/>
<dbReference type="SUPFAM" id="SSF54373">
    <property type="entry name" value="FAD-linked reductases, C-terminal domain"/>
    <property type="match status" value="1"/>
</dbReference>
<protein>
    <recommendedName>
        <fullName evidence="4">Amine oxidase</fullName>
        <ecNumber evidence="4">1.4.3.-</ecNumber>
    </recommendedName>
</protein>
<dbReference type="EMBL" id="LNIX01000009">
    <property type="protein sequence ID" value="OXA50336.1"/>
    <property type="molecule type" value="Genomic_DNA"/>
</dbReference>
<dbReference type="SUPFAM" id="SSF51905">
    <property type="entry name" value="FAD/NAD(P)-binding domain"/>
    <property type="match status" value="1"/>
</dbReference>
<evidence type="ECO:0000256" key="1">
    <source>
        <dbReference type="ARBA" id="ARBA00001974"/>
    </source>
</evidence>
<comment type="similarity">
    <text evidence="4">Belongs to the flavin monoamine oxidase family.</text>
</comment>
<comment type="caution">
    <text evidence="6">The sequence shown here is derived from an EMBL/GenBank/DDBJ whole genome shotgun (WGS) entry which is preliminary data.</text>
</comment>
<reference evidence="6 7" key="1">
    <citation type="submission" date="2015-12" db="EMBL/GenBank/DDBJ databases">
        <title>The genome of Folsomia candida.</title>
        <authorList>
            <person name="Faddeeva A."/>
            <person name="Derks M.F."/>
            <person name="Anvar Y."/>
            <person name="Smit S."/>
            <person name="Van Straalen N."/>
            <person name="Roelofs D."/>
        </authorList>
    </citation>
    <scope>NUCLEOTIDE SEQUENCE [LARGE SCALE GENOMIC DNA]</scope>
    <source>
        <strain evidence="6 7">VU population</strain>
        <tissue evidence="6">Whole body</tissue>
    </source>
</reference>
<evidence type="ECO:0000256" key="4">
    <source>
        <dbReference type="RuleBase" id="RU362067"/>
    </source>
</evidence>
<feature type="binding site" evidence="3">
    <location>
        <begin position="37"/>
        <end position="38"/>
    </location>
    <ligand>
        <name>FAD</name>
        <dbReference type="ChEBI" id="CHEBI:57692"/>
    </ligand>
</feature>
<proteinExistence type="inferred from homology"/>
<gene>
    <name evidence="6" type="ORF">Fcan01_14980</name>
</gene>
<dbReference type="PANTHER" id="PTHR10742:SF398">
    <property type="entry name" value="AMINE OXIDASE DOMAIN-CONTAINING PROTEIN-RELATED"/>
    <property type="match status" value="1"/>
</dbReference>
<feature type="domain" description="Amine oxidase" evidence="5">
    <location>
        <begin position="16"/>
        <end position="492"/>
    </location>
</feature>
<comment type="cofactor">
    <cofactor evidence="1 4">
        <name>FAD</name>
        <dbReference type="ChEBI" id="CHEBI:57692"/>
    </cofactor>
</comment>
<evidence type="ECO:0000313" key="6">
    <source>
        <dbReference type="EMBL" id="OXA50336.1"/>
    </source>
</evidence>
<feature type="binding site" evidence="3">
    <location>
        <position position="240"/>
    </location>
    <ligand>
        <name>FAD</name>
        <dbReference type="ChEBI" id="CHEBI:57692"/>
    </ligand>
</feature>
<sequence length="553" mass="61421">MNQEKVYDVIIVGAGIAGLSAANFLHKRGISDILILEAKSRPGGRIETLTLPGEKIELGAQWIHGEDNKLCRLVKASGHRHHTTSWEGRGDFLLPDGTKVGSEAVSEILDWLENTIGYVEEAYCIEELQSSPGQYSKSTFASMGKFLKDRFRKYLRDSAGVCTGSVEYELKMALFQWGMSFQRIDNSCNQMTDLSLFRWSEFQVNPGEHYNNFKFGGSKFVEEVLVGQLPHGVLKLNCPVGNIAWGESGKDASIVRLRNGERFHAKIVLVTCSIGVLQYNQETLFTPRLPQNLQNAINATGFGPIAKIFLTWSKPWWPSSCEGFQFLWPSQFVNCCDDTYGGKSLTDQALRQRWFKSITGFDPVLDSPCTLVAWLGGPESEFVEKGITEGEVGVECARVLKAFTRYDVPAPEKVVITKWNSDEFVRGAYCYRSTEGDKVHGDITAILSRPVMVKVEGNEKPVILLAGEALSKTHYSTIHGAYESGESQAMKIVDFLHCSKSTAKNNCAMSTANTQKMRNSNSGTLTEMMEITEIGQLATELACQFSNQVNIQS</sequence>
<dbReference type="Gene3D" id="3.90.660.10">
    <property type="match status" value="1"/>
</dbReference>
<dbReference type="AlphaFoldDB" id="A0A226E1J0"/>
<dbReference type="InterPro" id="IPR002937">
    <property type="entry name" value="Amino_oxidase"/>
</dbReference>
<dbReference type="Pfam" id="PF01593">
    <property type="entry name" value="Amino_oxidase"/>
    <property type="match status" value="1"/>
</dbReference>
<evidence type="ECO:0000256" key="2">
    <source>
        <dbReference type="ARBA" id="ARBA00023002"/>
    </source>
</evidence>
<dbReference type="EC" id="1.4.3.-" evidence="4"/>
<dbReference type="InterPro" id="IPR036188">
    <property type="entry name" value="FAD/NAD-bd_sf"/>
</dbReference>
<dbReference type="Proteomes" id="UP000198287">
    <property type="component" value="Unassembled WGS sequence"/>
</dbReference>
<keyword evidence="2 4" id="KW-0560">Oxidoreductase</keyword>
<evidence type="ECO:0000313" key="7">
    <source>
        <dbReference type="Proteomes" id="UP000198287"/>
    </source>
</evidence>
<keyword evidence="4" id="KW-0274">FAD</keyword>
<accession>A0A226E1J0</accession>
<dbReference type="STRING" id="158441.A0A226E1J0"/>
<dbReference type="PANTHER" id="PTHR10742">
    <property type="entry name" value="FLAVIN MONOAMINE OXIDASE"/>
    <property type="match status" value="1"/>
</dbReference>
<keyword evidence="7" id="KW-1185">Reference proteome</keyword>
<evidence type="ECO:0000256" key="3">
    <source>
        <dbReference type="PIRSR" id="PIRSR601613-1"/>
    </source>
</evidence>
<evidence type="ECO:0000259" key="5">
    <source>
        <dbReference type="Pfam" id="PF01593"/>
    </source>
</evidence>
<dbReference type="OMA" id="ATHENYY"/>
<dbReference type="PRINTS" id="PR00757">
    <property type="entry name" value="AMINEOXDASEF"/>
</dbReference>
<organism evidence="6 7">
    <name type="scientific">Folsomia candida</name>
    <name type="common">Springtail</name>
    <dbReference type="NCBI Taxonomy" id="158441"/>
    <lineage>
        <taxon>Eukaryota</taxon>
        <taxon>Metazoa</taxon>
        <taxon>Ecdysozoa</taxon>
        <taxon>Arthropoda</taxon>
        <taxon>Hexapoda</taxon>
        <taxon>Collembola</taxon>
        <taxon>Entomobryomorpha</taxon>
        <taxon>Isotomoidea</taxon>
        <taxon>Isotomidae</taxon>
        <taxon>Proisotominae</taxon>
        <taxon>Folsomia</taxon>
    </lineage>
</organism>
<dbReference type="InterPro" id="IPR050281">
    <property type="entry name" value="Flavin_monoamine_oxidase"/>
</dbReference>
<dbReference type="GO" id="GO:0008131">
    <property type="term" value="F:primary methylamine oxidase activity"/>
    <property type="evidence" value="ECO:0007669"/>
    <property type="project" value="UniProtKB-ARBA"/>
</dbReference>
<name>A0A226E1J0_FOLCA</name>
<dbReference type="GO" id="GO:0046592">
    <property type="term" value="F:polyamine oxidase activity"/>
    <property type="evidence" value="ECO:0007669"/>
    <property type="project" value="TreeGrafter"/>
</dbReference>
<dbReference type="Gene3D" id="3.50.50.60">
    <property type="entry name" value="FAD/NAD(P)-binding domain"/>
    <property type="match status" value="1"/>
</dbReference>
<keyword evidence="4" id="KW-0285">Flavoprotein</keyword>
<dbReference type="InterPro" id="IPR001613">
    <property type="entry name" value="Flavin_amine_oxidase"/>
</dbReference>